<dbReference type="OrthoDB" id="5769308at2"/>
<dbReference type="Pfam" id="PF01724">
    <property type="entry name" value="DUF29"/>
    <property type="match status" value="1"/>
</dbReference>
<dbReference type="HOGENOM" id="CLU_116670_0_1_3"/>
<proteinExistence type="predicted"/>
<dbReference type="Proteomes" id="UP000000268">
    <property type="component" value="Chromosome"/>
</dbReference>
<dbReference type="EMBL" id="CP000828">
    <property type="protein sequence ID" value="ABW28017.1"/>
    <property type="molecule type" value="Genomic_DNA"/>
</dbReference>
<keyword evidence="2" id="KW-1185">Reference proteome</keyword>
<accession>B0CCI8</accession>
<dbReference type="Gene3D" id="1.20.1220.20">
    <property type="entry name" value="Uncharcterised protein PF01724"/>
    <property type="match status" value="1"/>
</dbReference>
<evidence type="ECO:0008006" key="3">
    <source>
        <dbReference type="Google" id="ProtNLM"/>
    </source>
</evidence>
<sequence length="163" mass="19120">MASTQLPSSEKSGERNHLSNEYLYETDFVKWIDKTAELLKQGKFSELDLENLIEEVESLGRHEKNALRSNLRVLLMHLLKWQYQPSKRSNSWRGTIIEHRIRIQDTLEDSPSLKNFYPQIFDKTYQQARNKAAEETGLPLETFPVESPYTSEQMLDAEFLPEE</sequence>
<dbReference type="AlphaFoldDB" id="B0CCI8"/>
<evidence type="ECO:0000313" key="2">
    <source>
        <dbReference type="Proteomes" id="UP000000268"/>
    </source>
</evidence>
<evidence type="ECO:0000313" key="1">
    <source>
        <dbReference type="EMBL" id="ABW28017.1"/>
    </source>
</evidence>
<dbReference type="STRING" id="329726.AM1_3021"/>
<dbReference type="PANTHER" id="PTHR34235:SF3">
    <property type="entry name" value="SLR1203 PROTEIN"/>
    <property type="match status" value="1"/>
</dbReference>
<dbReference type="InterPro" id="IPR002636">
    <property type="entry name" value="DUF29"/>
</dbReference>
<organism evidence="1 2">
    <name type="scientific">Acaryochloris marina (strain MBIC 11017)</name>
    <dbReference type="NCBI Taxonomy" id="329726"/>
    <lineage>
        <taxon>Bacteria</taxon>
        <taxon>Bacillati</taxon>
        <taxon>Cyanobacteriota</taxon>
        <taxon>Cyanophyceae</taxon>
        <taxon>Acaryochloridales</taxon>
        <taxon>Acaryochloridaceae</taxon>
        <taxon>Acaryochloris</taxon>
    </lineage>
</organism>
<protein>
    <recommendedName>
        <fullName evidence="3">DUF29 domain-containing protein</fullName>
    </recommendedName>
</protein>
<dbReference type="eggNOG" id="COG0639">
    <property type="taxonomic scope" value="Bacteria"/>
</dbReference>
<dbReference type="KEGG" id="amr:AM1_3021"/>
<name>B0CCI8_ACAM1</name>
<gene>
    <name evidence="1" type="ordered locus">AM1_3021</name>
</gene>
<dbReference type="RefSeq" id="WP_012163450.1">
    <property type="nucleotide sequence ID" value="NC_009925.1"/>
</dbReference>
<reference evidence="1 2" key="1">
    <citation type="journal article" date="2008" name="Proc. Natl. Acad. Sci. U.S.A.">
        <title>Niche adaptation and genome expansion in the chlorophyll d-producing cyanobacterium Acaryochloris marina.</title>
        <authorList>
            <person name="Swingley W.D."/>
            <person name="Chen M."/>
            <person name="Cheung P.C."/>
            <person name="Conrad A.L."/>
            <person name="Dejesa L.C."/>
            <person name="Hao J."/>
            <person name="Honchak B.M."/>
            <person name="Karbach L.E."/>
            <person name="Kurdoglu A."/>
            <person name="Lahiri S."/>
            <person name="Mastrian S.D."/>
            <person name="Miyashita H."/>
            <person name="Page L."/>
            <person name="Ramakrishna P."/>
            <person name="Satoh S."/>
            <person name="Sattley W.M."/>
            <person name="Shimada Y."/>
            <person name="Taylor H.L."/>
            <person name="Tomo T."/>
            <person name="Tsuchiya T."/>
            <person name="Wang Z.T."/>
            <person name="Raymond J."/>
            <person name="Mimuro M."/>
            <person name="Blankenship R.E."/>
            <person name="Touchman J.W."/>
        </authorList>
    </citation>
    <scope>NUCLEOTIDE SEQUENCE [LARGE SCALE GENOMIC DNA]</scope>
    <source>
        <strain evidence="2">MBIC 11017</strain>
    </source>
</reference>
<dbReference type="PANTHER" id="PTHR34235">
    <property type="entry name" value="SLR1203 PROTEIN-RELATED"/>
    <property type="match status" value="1"/>
</dbReference>